<evidence type="ECO:0000313" key="10">
    <source>
        <dbReference type="EMBL" id="MRW83909.1"/>
    </source>
</evidence>
<dbReference type="InterPro" id="IPR001851">
    <property type="entry name" value="ABC_transp_permease"/>
</dbReference>
<dbReference type="GO" id="GO:0005886">
    <property type="term" value="C:plasma membrane"/>
    <property type="evidence" value="ECO:0007669"/>
    <property type="project" value="UniProtKB-SubCell"/>
</dbReference>
<feature type="transmembrane region" description="Helical" evidence="9">
    <location>
        <begin position="39"/>
        <end position="58"/>
    </location>
</feature>
<comment type="caution">
    <text evidence="10">The sequence shown here is derived from an EMBL/GenBank/DDBJ whole genome shotgun (WGS) entry which is preliminary data.</text>
</comment>
<evidence type="ECO:0000256" key="6">
    <source>
        <dbReference type="ARBA" id="ARBA00022989"/>
    </source>
</evidence>
<dbReference type="PANTHER" id="PTHR11795:SF442">
    <property type="entry name" value="ABC TRANSPORTER ATP-BINDING PROTEIN"/>
    <property type="match status" value="1"/>
</dbReference>
<evidence type="ECO:0000256" key="3">
    <source>
        <dbReference type="ARBA" id="ARBA00022475"/>
    </source>
</evidence>
<keyword evidence="7 9" id="KW-0472">Membrane</keyword>
<sequence length="294" mass="30926">MEGITLELVGLQLFTGLALGAVYVLLAVGLSLIFGMLTIVNFAHGAFFMVGAYAGYALYQVEPNFWLCLVLVPLVVGALGMAVERVLVRPLYGRGIDYPLLLTFGLAYVMVELVRIAFGKQGLPVDTPELLQGSADILIGQFPLYRLFVIGVTAAVLFGLWLFIEKTSFGLIVRAGARDPQIVRILGVDIAKVWLIVFGLGTGIAGLAGFLSAPMQGISPEMGGPVLTVAFVVTVVGGMGSLVGAIVAGVLVGVVESLAVLLFPEAAKVSMFVIMAVVLLVRPQGLFGRPGLMS</sequence>
<dbReference type="GO" id="GO:0022857">
    <property type="term" value="F:transmembrane transporter activity"/>
    <property type="evidence" value="ECO:0007669"/>
    <property type="project" value="InterPro"/>
</dbReference>
<proteinExistence type="inferred from homology"/>
<feature type="transmembrane region" description="Helical" evidence="9">
    <location>
        <begin position="12"/>
        <end position="32"/>
    </location>
</feature>
<reference evidence="10 11" key="1">
    <citation type="submission" date="2019-11" db="EMBL/GenBank/DDBJ databases">
        <title>Novel species isolated from a subtropical stream in China.</title>
        <authorList>
            <person name="Lu H."/>
        </authorList>
    </citation>
    <scope>NUCLEOTIDE SEQUENCE [LARGE SCALE GENOMIC DNA]</scope>
    <source>
        <strain evidence="10 11">FT26W</strain>
    </source>
</reference>
<protein>
    <submittedName>
        <fullName evidence="10">Branched-chain amino acid ABC transporter permease</fullName>
    </submittedName>
</protein>
<keyword evidence="5" id="KW-0029">Amino-acid transport</keyword>
<keyword evidence="6 9" id="KW-1133">Transmembrane helix</keyword>
<dbReference type="CDD" id="cd06582">
    <property type="entry name" value="TM_PBP1_LivH_like"/>
    <property type="match status" value="1"/>
</dbReference>
<accession>A0A844D9E7</accession>
<dbReference type="PANTHER" id="PTHR11795">
    <property type="entry name" value="BRANCHED-CHAIN AMINO ACID TRANSPORT SYSTEM PERMEASE PROTEIN LIVH"/>
    <property type="match status" value="1"/>
</dbReference>
<feature type="transmembrane region" description="Helical" evidence="9">
    <location>
        <begin position="144"/>
        <end position="164"/>
    </location>
</feature>
<feature type="transmembrane region" description="Helical" evidence="9">
    <location>
        <begin position="225"/>
        <end position="251"/>
    </location>
</feature>
<organism evidence="10 11">
    <name type="scientific">Duganella aquatilis</name>
    <dbReference type="NCBI Taxonomy" id="2666082"/>
    <lineage>
        <taxon>Bacteria</taxon>
        <taxon>Pseudomonadati</taxon>
        <taxon>Pseudomonadota</taxon>
        <taxon>Betaproteobacteria</taxon>
        <taxon>Burkholderiales</taxon>
        <taxon>Oxalobacteraceae</taxon>
        <taxon>Telluria group</taxon>
        <taxon>Duganella</taxon>
    </lineage>
</organism>
<evidence type="ECO:0000256" key="9">
    <source>
        <dbReference type="SAM" id="Phobius"/>
    </source>
</evidence>
<name>A0A844D9E7_9BURK</name>
<comment type="similarity">
    <text evidence="8">Belongs to the binding-protein-dependent transport system permease family. LivHM subfamily.</text>
</comment>
<dbReference type="EMBL" id="WKJL01000003">
    <property type="protein sequence ID" value="MRW83909.1"/>
    <property type="molecule type" value="Genomic_DNA"/>
</dbReference>
<dbReference type="Pfam" id="PF02653">
    <property type="entry name" value="BPD_transp_2"/>
    <property type="match status" value="1"/>
</dbReference>
<keyword evidence="11" id="KW-1185">Reference proteome</keyword>
<feature type="transmembrane region" description="Helical" evidence="9">
    <location>
        <begin position="100"/>
        <end position="118"/>
    </location>
</feature>
<keyword evidence="3" id="KW-1003">Cell membrane</keyword>
<dbReference type="InterPro" id="IPR052157">
    <property type="entry name" value="BCAA_transport_permease"/>
</dbReference>
<evidence type="ECO:0000256" key="1">
    <source>
        <dbReference type="ARBA" id="ARBA00004651"/>
    </source>
</evidence>
<feature type="transmembrane region" description="Helical" evidence="9">
    <location>
        <begin position="64"/>
        <end position="88"/>
    </location>
</feature>
<comment type="subcellular location">
    <subcellularLocation>
        <location evidence="1">Cell membrane</location>
        <topology evidence="1">Multi-pass membrane protein</topology>
    </subcellularLocation>
</comment>
<dbReference type="AlphaFoldDB" id="A0A844D9E7"/>
<keyword evidence="2" id="KW-0813">Transport</keyword>
<feature type="transmembrane region" description="Helical" evidence="9">
    <location>
        <begin position="258"/>
        <end position="281"/>
    </location>
</feature>
<dbReference type="GO" id="GO:0006865">
    <property type="term" value="P:amino acid transport"/>
    <property type="evidence" value="ECO:0007669"/>
    <property type="project" value="UniProtKB-KW"/>
</dbReference>
<gene>
    <name evidence="10" type="ORF">GJ698_07340</name>
</gene>
<evidence type="ECO:0000256" key="4">
    <source>
        <dbReference type="ARBA" id="ARBA00022692"/>
    </source>
</evidence>
<keyword evidence="4 9" id="KW-0812">Transmembrane</keyword>
<evidence type="ECO:0000256" key="2">
    <source>
        <dbReference type="ARBA" id="ARBA00022448"/>
    </source>
</evidence>
<evidence type="ECO:0000256" key="7">
    <source>
        <dbReference type="ARBA" id="ARBA00023136"/>
    </source>
</evidence>
<feature type="transmembrane region" description="Helical" evidence="9">
    <location>
        <begin position="193"/>
        <end position="213"/>
    </location>
</feature>
<dbReference type="RefSeq" id="WP_154356952.1">
    <property type="nucleotide sequence ID" value="NZ_WKJL01000003.1"/>
</dbReference>
<evidence type="ECO:0000313" key="11">
    <source>
        <dbReference type="Proteomes" id="UP000439986"/>
    </source>
</evidence>
<evidence type="ECO:0000256" key="5">
    <source>
        <dbReference type="ARBA" id="ARBA00022970"/>
    </source>
</evidence>
<evidence type="ECO:0000256" key="8">
    <source>
        <dbReference type="ARBA" id="ARBA00037998"/>
    </source>
</evidence>
<dbReference type="Proteomes" id="UP000439986">
    <property type="component" value="Unassembled WGS sequence"/>
</dbReference>